<dbReference type="GeneID" id="81589825"/>
<feature type="transmembrane region" description="Helical" evidence="11">
    <location>
        <begin position="108"/>
        <end position="127"/>
    </location>
</feature>
<evidence type="ECO:0000313" key="13">
    <source>
        <dbReference type="Proteomes" id="UP001213799"/>
    </source>
</evidence>
<dbReference type="GO" id="GO:0008654">
    <property type="term" value="P:phospholipid biosynthetic process"/>
    <property type="evidence" value="ECO:0007669"/>
    <property type="project" value="UniProtKB-KW"/>
</dbReference>
<comment type="similarity">
    <text evidence="10">Belongs to the CDP-alcohol phosphatidyltransferase class-I family.</text>
</comment>
<feature type="transmembrane region" description="Helical" evidence="11">
    <location>
        <begin position="148"/>
        <end position="168"/>
    </location>
</feature>
<evidence type="ECO:0000256" key="2">
    <source>
        <dbReference type="ARBA" id="ARBA00022516"/>
    </source>
</evidence>
<dbReference type="EMBL" id="JAQJAE010000004">
    <property type="protein sequence ID" value="KAJ5598444.1"/>
    <property type="molecule type" value="Genomic_DNA"/>
</dbReference>
<keyword evidence="2" id="KW-0444">Lipid biosynthesis</keyword>
<accession>A0AAD6H0Y6</accession>
<keyword evidence="5 11" id="KW-1133">Transmembrane helix</keyword>
<evidence type="ECO:0000313" key="12">
    <source>
        <dbReference type="EMBL" id="KAJ5598444.1"/>
    </source>
</evidence>
<keyword evidence="4 11" id="KW-0812">Transmembrane</keyword>
<evidence type="ECO:0000256" key="4">
    <source>
        <dbReference type="ARBA" id="ARBA00022692"/>
    </source>
</evidence>
<comment type="subcellular location">
    <subcellularLocation>
        <location evidence="1">Membrane</location>
        <topology evidence="1">Multi-pass membrane protein</topology>
    </subcellularLocation>
</comment>
<protein>
    <submittedName>
        <fullName evidence="12">CDP-diacylglycerol--serine O-phosphatidyltransferase</fullName>
    </submittedName>
</protein>
<dbReference type="PROSITE" id="PS00379">
    <property type="entry name" value="CDP_ALCOHOL_P_TRANSF"/>
    <property type="match status" value="1"/>
</dbReference>
<keyword evidence="7 11" id="KW-0472">Membrane</keyword>
<feature type="transmembrane region" description="Helical" evidence="11">
    <location>
        <begin position="211"/>
        <end position="228"/>
    </location>
</feature>
<evidence type="ECO:0000256" key="3">
    <source>
        <dbReference type="ARBA" id="ARBA00022679"/>
    </source>
</evidence>
<evidence type="ECO:0000256" key="1">
    <source>
        <dbReference type="ARBA" id="ARBA00004141"/>
    </source>
</evidence>
<dbReference type="RefSeq" id="XP_056751659.1">
    <property type="nucleotide sequence ID" value="XM_056899583.1"/>
</dbReference>
<keyword evidence="8" id="KW-0594">Phospholipid biosynthesis</keyword>
<gene>
    <name evidence="12" type="ORF">N7537_008528</name>
</gene>
<name>A0AAD6H0Y6_9EURO</name>
<reference evidence="12" key="1">
    <citation type="journal article" date="2023" name="IMA Fungus">
        <title>Comparative genomic study of the Penicillium genus elucidates a diverse pangenome and 15 lateral gene transfer events.</title>
        <authorList>
            <person name="Petersen C."/>
            <person name="Sorensen T."/>
            <person name="Nielsen M.R."/>
            <person name="Sondergaard T.E."/>
            <person name="Sorensen J.L."/>
            <person name="Fitzpatrick D.A."/>
            <person name="Frisvad J.C."/>
            <person name="Nielsen K.L."/>
        </authorList>
    </citation>
    <scope>NUCLEOTIDE SEQUENCE</scope>
    <source>
        <strain evidence="12">IBT 12815</strain>
    </source>
</reference>
<evidence type="ECO:0000256" key="6">
    <source>
        <dbReference type="ARBA" id="ARBA00023098"/>
    </source>
</evidence>
<keyword evidence="9" id="KW-1208">Phospholipid metabolism</keyword>
<evidence type="ECO:0000256" key="5">
    <source>
        <dbReference type="ARBA" id="ARBA00022989"/>
    </source>
</evidence>
<dbReference type="Proteomes" id="UP001213799">
    <property type="component" value="Unassembled WGS sequence"/>
</dbReference>
<evidence type="ECO:0000256" key="7">
    <source>
        <dbReference type="ARBA" id="ARBA00023136"/>
    </source>
</evidence>
<dbReference type="InterPro" id="IPR043130">
    <property type="entry name" value="CDP-OH_PTrfase_TM_dom"/>
</dbReference>
<evidence type="ECO:0000256" key="9">
    <source>
        <dbReference type="ARBA" id="ARBA00023264"/>
    </source>
</evidence>
<keyword evidence="13" id="KW-1185">Reference proteome</keyword>
<proteinExistence type="inferred from homology"/>
<feature type="transmembrane region" description="Helical" evidence="11">
    <location>
        <begin position="180"/>
        <end position="199"/>
    </location>
</feature>
<dbReference type="GO" id="GO:0016020">
    <property type="term" value="C:membrane"/>
    <property type="evidence" value="ECO:0007669"/>
    <property type="project" value="UniProtKB-SubCell"/>
</dbReference>
<reference evidence="12" key="2">
    <citation type="submission" date="2023-01" db="EMBL/GenBank/DDBJ databases">
        <authorList>
            <person name="Petersen C."/>
        </authorList>
    </citation>
    <scope>NUCLEOTIDE SEQUENCE</scope>
    <source>
        <strain evidence="12">IBT 12815</strain>
    </source>
</reference>
<dbReference type="AlphaFoldDB" id="A0AAD6H0Y6"/>
<keyword evidence="3 10" id="KW-0808">Transferase</keyword>
<dbReference type="GO" id="GO:0016780">
    <property type="term" value="F:phosphotransferase activity, for other substituted phosphate groups"/>
    <property type="evidence" value="ECO:0007669"/>
    <property type="project" value="InterPro"/>
</dbReference>
<keyword evidence="6" id="KW-0443">Lipid metabolism</keyword>
<comment type="caution">
    <text evidence="12">The sequence shown here is derived from an EMBL/GenBank/DDBJ whole genome shotgun (WGS) entry which is preliminary data.</text>
</comment>
<evidence type="ECO:0000256" key="11">
    <source>
        <dbReference type="SAM" id="Phobius"/>
    </source>
</evidence>
<feature type="transmembrane region" description="Helical" evidence="11">
    <location>
        <begin position="85"/>
        <end position="102"/>
    </location>
</feature>
<dbReference type="InterPro" id="IPR050324">
    <property type="entry name" value="CDP-alcohol_PTase-I"/>
</dbReference>
<dbReference type="Gene3D" id="1.20.120.1760">
    <property type="match status" value="1"/>
</dbReference>
<organism evidence="12 13">
    <name type="scientific">Penicillium hordei</name>
    <dbReference type="NCBI Taxonomy" id="40994"/>
    <lineage>
        <taxon>Eukaryota</taxon>
        <taxon>Fungi</taxon>
        <taxon>Dikarya</taxon>
        <taxon>Ascomycota</taxon>
        <taxon>Pezizomycotina</taxon>
        <taxon>Eurotiomycetes</taxon>
        <taxon>Eurotiomycetidae</taxon>
        <taxon>Eurotiales</taxon>
        <taxon>Aspergillaceae</taxon>
        <taxon>Penicillium</taxon>
    </lineage>
</organism>
<evidence type="ECO:0000256" key="10">
    <source>
        <dbReference type="RuleBase" id="RU003750"/>
    </source>
</evidence>
<dbReference type="InterPro" id="IPR048254">
    <property type="entry name" value="CDP_ALCOHOL_P_TRANSF_CS"/>
</dbReference>
<dbReference type="PANTHER" id="PTHR14269:SF61">
    <property type="entry name" value="CDP-DIACYLGLYCEROL--SERINE O-PHOSPHATIDYLTRANSFERASE"/>
    <property type="match status" value="1"/>
</dbReference>
<dbReference type="PANTHER" id="PTHR14269">
    <property type="entry name" value="CDP-DIACYLGLYCEROL--GLYCEROL-3-PHOSPHATE 3-PHOSPHATIDYLTRANSFERASE-RELATED"/>
    <property type="match status" value="1"/>
</dbReference>
<evidence type="ECO:0000256" key="8">
    <source>
        <dbReference type="ARBA" id="ARBA00023209"/>
    </source>
</evidence>
<dbReference type="Pfam" id="PF01066">
    <property type="entry name" value="CDP-OH_P_transf"/>
    <property type="match status" value="1"/>
</dbReference>
<sequence>MTVAKEVKFDMLRRLQVADYVTLSNAFCGVLAIFKSTHQSFITAHVLIFLGYEFDRFDGMIARWRNETSEMGKQLDSFSDLTKNLKISFVLAPVFMLYSLGLRTPADQAILSFFVLCGVARLARFNISSHLTPKDVYGKSLYHEGLPTPYAALIISTAVAVAQWLSITEDLTSRVSFPDTWGEVHIATVPLIVLGAGMVSKRLKLKLDGGLSVPASTVVIFGACWFVSPLDL</sequence>
<dbReference type="InterPro" id="IPR000462">
    <property type="entry name" value="CDP-OH_P_trans"/>
</dbReference>